<keyword evidence="6" id="KW-1185">Reference proteome</keyword>
<accession>A0A386KJI9</accession>
<feature type="region of interest" description="Disordered" evidence="2">
    <location>
        <begin position="1108"/>
        <end position="1129"/>
    </location>
</feature>
<dbReference type="InterPro" id="IPR058593">
    <property type="entry name" value="ARB_07466-like_C"/>
</dbReference>
<dbReference type="GO" id="GO:0098003">
    <property type="term" value="P:viral tail assembly"/>
    <property type="evidence" value="ECO:0007669"/>
    <property type="project" value="UniProtKB-KW"/>
</dbReference>
<reference evidence="5 6" key="1">
    <citation type="submission" date="2018-08" db="EMBL/GenBank/DDBJ databases">
        <authorList>
            <person name="Quesada-Gordillo A."/>
            <person name="Cotto-Pereira A.M."/>
            <person name="Cruz-Lopez C.D."/>
            <person name="Cruz-Ortiz M.A."/>
            <person name="Cruz-Ortiz J.C."/>
            <person name="Davila-Benitez J."/>
            <person name="Deleon-Ruiz I.N."/>
            <person name="Delgado-Rivera C.M."/>
            <person name="Desarden-Rivera Y.C."/>
            <person name="Diaz-Mejia R.M."/>
            <person name="Diaz-Ramos D."/>
            <person name="Estrada-Lozada M."/>
            <person name="Estrada-Mojica S."/>
            <person name="Etienne-Gonzalez P."/>
            <person name="Figueroa-Gomez L."/>
            <person name="Flores-Roque G."/>
            <person name="Gomez-Rosado J.O."/>
            <person name="Gonzalez-Garcia E.M."/>
            <person name="Gonzalez-Leon M.A."/>
            <person name="Gonzalez-Rodriguez J."/>
            <person name="Gonzalez-Santos L.I."/>
            <person name="Goveo-Rivera I.A."/>
            <person name="Gutierrez-Silva J.C."/>
            <person name="Issa-Mahmud S."/>
            <person name="Lopez-Llera J.N."/>
            <person name="Marrero-Visalden G."/>
            <person name="Muyet-Blasini E."/>
            <person name="Ortiz-Torres X.D."/>
            <person name="Palacios-Vallejo J.G."/>
            <person name="Pichardo-Gonzalez P.A."/>
            <person name="Pou-Acosta P.M."/>
            <person name="Rodriguez-Colon F."/>
            <person name="Roig-Laboy C.J."/>
            <person name="Santiago-Mendez J."/>
            <person name="Velez-Velazquez R.M."/>
            <person name="Fernandez-Martinez M."/>
            <person name="Rubin M."/>
            <person name="Vazquez E."/>
            <person name="Garlena R.A."/>
            <person name="Russell D.A."/>
            <person name="Pope W.H."/>
            <person name="Jacobs-Sera D."/>
            <person name="Hatfull G.F."/>
        </authorList>
    </citation>
    <scope>NUCLEOTIDE SEQUENCE [LARGE SCALE GENOMIC DNA]</scope>
</reference>
<sequence length="1342" mass="137381">MQGTYWLTVLPETSKLRPGIKKALAGVDQDATIRPTFDTKTAKRAGQQAGRELQAGVESETRGGLGKMLRIDGARSAGQNAGREINAGIQSANIGSGASAQLERNMTSGAAGLGRRLGSLIGSGLKIATVGAGTIAAAGLGAALHAGFSRLTAIDDARFKLQGLGNTTEQVQSIMDNALAAVKGTAFGLDEAATTAASAVAAGIKPGEELTGYLKLTADTAAIAGTNLADMGGIFNSVQTSGKAMTGDLRMLADRGLPVFTWLQEATGKTGEDFQKFVEDGGVTAQMFRDAVASNIAGAAQSMGGSVRGSLSNLRASFSRFGAELSGPIFAGLKPLAIGLTGVFDSLTASVKPVMADLTARVGPWAEETAAKFKAWADDGGIEKIVAWFGRLRDTLAGLRTGEGQSDALTAITDSAKRLGPALQQAAPALSAAADAGKAFGQAIIAVGPETITSILTPALQVLAGVLKFVADNASWAVPLLGGLALAIGGVSAAGKTIGPVVSLWGQLMRTFNAPLVIAQTMAIRQQAAAMNQLSASLGTNTVAQNMNTTAQNVNAASTIRGRIAAMASAVATRAAAAAQWLWNAALTANPIGLIIAGVVAAGVAIWAFFTKTETGRKLWDKIWTGIKTTFGAVWGWLKTTLSTAWQQIGPSVMRIADVGKQAFGAFGGAIKQLWTFIQPAIAWIGRLWLAVGKLQFQAAIGALKALGATIGWLWSNVVVPAFSGIATAIETWWAGAKTVWSAATTAAGWLGDKLSWLWQNIAVPAFEAIGSAISTFWDGAKKVWSMLTDAFDKTGKAVGVLKDAFVTGFNAVKDIVTSVWNSIKGIIDSIGNGIGGVVDKLRNIPGLGALIPGHAAGNPPGFAGGRPATLSRTGRLRGPGTGTSDSILAMLSNGEGVVKESAMRGGGAAVVAALNAGWVPSADFLRAMLPGFAEGLNPGADFLRNTIMQQWPSITSIGGRRSEDGYGEHSTGNALDIMIPDYSTPAGKMLGDEVASWIAKNRDVLGADGMIWRQTSFGYGGDWSSGKGMADRGSDTQNHMDHIHVILGKGRGAGAPAVQAASASSLTLPSGAAGGSASALGSATSAGSGVYRAATEKELAASAKRLDSANEAVRQAEQSVDDRTYSRDKAQRRLDELRAAGKDTADAQHSLDKANRELEDANRRLAKARDKAAETEQADAELRSKGVEDAKAAGGGKSGDGFGDLGSALWGGLMETIGLDGSVFSNPFEWPTIKSVMAGVNWLGKAFLGDGSAGGDAGGILGGVAEASGLDAMLTNLNPAANEVAAAPASAVAPDTTQHGAAAGAAPGPAVVIQNAGMSPVDVSNRLTADFNARTRTTKVH</sequence>
<dbReference type="EMBL" id="MH779514">
    <property type="protein sequence ID" value="AYD84601.1"/>
    <property type="molecule type" value="Genomic_DNA"/>
</dbReference>
<dbReference type="RefSeq" id="YP_010051233.1">
    <property type="nucleotide sequence ID" value="NC_054439.1"/>
</dbReference>
<feature type="region of interest" description="Disordered" evidence="2">
    <location>
        <begin position="39"/>
        <end position="59"/>
    </location>
</feature>
<proteinExistence type="predicted"/>
<evidence type="ECO:0000259" key="4">
    <source>
        <dbReference type="Pfam" id="PF26571"/>
    </source>
</evidence>
<keyword evidence="1" id="KW-1188">Viral release from host cell</keyword>
<evidence type="ECO:0000313" key="5">
    <source>
        <dbReference type="EMBL" id="AYD84601.1"/>
    </source>
</evidence>
<dbReference type="KEGG" id="vg:63925717"/>
<keyword evidence="1" id="KW-1245">Viral tail assembly</keyword>
<evidence type="ECO:0000256" key="1">
    <source>
        <dbReference type="ARBA" id="ARBA00022465"/>
    </source>
</evidence>
<dbReference type="Pfam" id="PF20155">
    <property type="entry name" value="TMP_3"/>
    <property type="match status" value="1"/>
</dbReference>
<feature type="compositionally biased region" description="Basic and acidic residues" evidence="2">
    <location>
        <begin position="1166"/>
        <end position="1192"/>
    </location>
</feature>
<evidence type="ECO:0000259" key="3">
    <source>
        <dbReference type="Pfam" id="PF20155"/>
    </source>
</evidence>
<dbReference type="InterPro" id="IPR013491">
    <property type="entry name" value="Tape_meas_N"/>
</dbReference>
<feature type="region of interest" description="Disordered" evidence="2">
    <location>
        <begin position="1166"/>
        <end position="1199"/>
    </location>
</feature>
<feature type="domain" description="ARB-07466-like C-terminal" evidence="4">
    <location>
        <begin position="935"/>
        <end position="1041"/>
    </location>
</feature>
<dbReference type="GeneID" id="63925717"/>
<evidence type="ECO:0000256" key="2">
    <source>
        <dbReference type="SAM" id="MobiDB-lite"/>
    </source>
</evidence>
<organism evidence="5 6">
    <name type="scientific">Mycobacterium phage Paito</name>
    <dbReference type="NCBI Taxonomy" id="2315544"/>
    <lineage>
        <taxon>Viruses</taxon>
        <taxon>Duplodnaviria</taxon>
        <taxon>Heunggongvirae</taxon>
        <taxon>Uroviricota</taxon>
        <taxon>Caudoviricetes</taxon>
        <taxon>Gclasvirinae</taxon>
        <taxon>Liefievirus</taxon>
        <taxon>Liefievirus paito</taxon>
    </lineage>
</organism>
<name>A0A386KJI9_9CAUD</name>
<dbReference type="Pfam" id="PF26571">
    <property type="entry name" value="VldE"/>
    <property type="match status" value="1"/>
</dbReference>
<protein>
    <submittedName>
        <fullName evidence="5">Tape measure protein</fullName>
    </submittedName>
</protein>
<evidence type="ECO:0000313" key="6">
    <source>
        <dbReference type="Proteomes" id="UP000271313"/>
    </source>
</evidence>
<dbReference type="Proteomes" id="UP000271313">
    <property type="component" value="Segment"/>
</dbReference>
<feature type="domain" description="Tape measure protein N-terminal" evidence="3">
    <location>
        <begin position="149"/>
        <end position="325"/>
    </location>
</feature>
<gene>
    <name evidence="5" type="primary">16</name>
    <name evidence="5" type="ORF">SEA_PAITO_16</name>
</gene>